<keyword evidence="3" id="KW-1185">Reference proteome</keyword>
<sequence>MRIRARYRLAATALCAALCTADLLALSGCAPSPPIAPESASPTADAPAFASDAEALEAARTAYAAFAAMSTSVGHDGGKSPERMADVAAGDALTYELHSLQDLANRAVKGTGEFSFDSMTLQSADLKSGTVVTYICLDVSRADVVDASGSSTLPPDRPTRYPLEVTFSLDASKDRLLVTKSDSWPGTNFC</sequence>
<name>A0ABY2I8L2_9MICO</name>
<proteinExistence type="predicted"/>
<feature type="chain" id="PRO_5047468407" description="Lipoprotein" evidence="1">
    <location>
        <begin position="26"/>
        <end position="190"/>
    </location>
</feature>
<evidence type="ECO:0000313" key="2">
    <source>
        <dbReference type="EMBL" id="TFB83804.1"/>
    </source>
</evidence>
<feature type="signal peptide" evidence="1">
    <location>
        <begin position="1"/>
        <end position="25"/>
    </location>
</feature>
<evidence type="ECO:0000256" key="1">
    <source>
        <dbReference type="SAM" id="SignalP"/>
    </source>
</evidence>
<dbReference type="Proteomes" id="UP000297608">
    <property type="component" value="Unassembled WGS sequence"/>
</dbReference>
<keyword evidence="1" id="KW-0732">Signal</keyword>
<gene>
    <name evidence="2" type="ORF">E3O44_18345</name>
</gene>
<evidence type="ECO:0008006" key="4">
    <source>
        <dbReference type="Google" id="ProtNLM"/>
    </source>
</evidence>
<dbReference type="EMBL" id="SOFG01000024">
    <property type="protein sequence ID" value="TFB83804.1"/>
    <property type="molecule type" value="Genomic_DNA"/>
</dbReference>
<comment type="caution">
    <text evidence="2">The sequence shown here is derived from an EMBL/GenBank/DDBJ whole genome shotgun (WGS) entry which is preliminary data.</text>
</comment>
<evidence type="ECO:0000313" key="3">
    <source>
        <dbReference type="Proteomes" id="UP000297608"/>
    </source>
</evidence>
<reference evidence="2 3" key="1">
    <citation type="submission" date="2019-03" db="EMBL/GenBank/DDBJ databases">
        <title>Genomics of glacier-inhabiting Cryobacterium strains.</title>
        <authorList>
            <person name="Liu Q."/>
            <person name="Xin Y.-H."/>
        </authorList>
    </citation>
    <scope>NUCLEOTIDE SEQUENCE [LARGE SCALE GENOMIC DNA]</scope>
    <source>
        <strain evidence="2 3">MDB2-B</strain>
    </source>
</reference>
<organism evidence="2 3">
    <name type="scientific">Cryobacterium algoricola</name>
    <dbReference type="NCBI Taxonomy" id="1259183"/>
    <lineage>
        <taxon>Bacteria</taxon>
        <taxon>Bacillati</taxon>
        <taxon>Actinomycetota</taxon>
        <taxon>Actinomycetes</taxon>
        <taxon>Micrococcales</taxon>
        <taxon>Microbacteriaceae</taxon>
        <taxon>Cryobacterium</taxon>
    </lineage>
</organism>
<protein>
    <recommendedName>
        <fullName evidence="4">Lipoprotein</fullName>
    </recommendedName>
</protein>
<accession>A0ABY2I8L2</accession>
<dbReference type="RefSeq" id="WP_134536459.1">
    <property type="nucleotide sequence ID" value="NZ_SOFG01000024.1"/>
</dbReference>